<accession>A0A922HQY7</accession>
<reference evidence="1" key="2">
    <citation type="journal article" date="2022" name="Res Sq">
        <title>Comparative Genomics Reveals Insights into the Divergent Evolution of Astigmatic Mites and Household Pest Adaptations.</title>
        <authorList>
            <person name="Xiong Q."/>
            <person name="Wan A.T.-Y."/>
            <person name="Liu X.-Y."/>
            <person name="Fung C.S.-H."/>
            <person name="Xiao X."/>
            <person name="Malainual N."/>
            <person name="Hou J."/>
            <person name="Wang L."/>
            <person name="Wang M."/>
            <person name="Yang K."/>
            <person name="Cui Y."/>
            <person name="Leung E."/>
            <person name="Nong W."/>
            <person name="Shin S.-K."/>
            <person name="Au S."/>
            <person name="Jeong K.Y."/>
            <person name="Chew F.T."/>
            <person name="Hui J."/>
            <person name="Leung T.F."/>
            <person name="Tungtrongchitr A."/>
            <person name="Zhong N."/>
            <person name="Liu Z."/>
            <person name="Tsui S."/>
        </authorList>
    </citation>
    <scope>NUCLEOTIDE SEQUENCE</scope>
    <source>
        <strain evidence="1">Derf</strain>
        <tissue evidence="1">Whole organism</tissue>
    </source>
</reference>
<organism evidence="1 2">
    <name type="scientific">Dermatophagoides farinae</name>
    <name type="common">American house dust mite</name>
    <dbReference type="NCBI Taxonomy" id="6954"/>
    <lineage>
        <taxon>Eukaryota</taxon>
        <taxon>Metazoa</taxon>
        <taxon>Ecdysozoa</taxon>
        <taxon>Arthropoda</taxon>
        <taxon>Chelicerata</taxon>
        <taxon>Arachnida</taxon>
        <taxon>Acari</taxon>
        <taxon>Acariformes</taxon>
        <taxon>Sarcoptiformes</taxon>
        <taxon>Astigmata</taxon>
        <taxon>Psoroptidia</taxon>
        <taxon>Analgoidea</taxon>
        <taxon>Pyroglyphidae</taxon>
        <taxon>Dermatophagoidinae</taxon>
        <taxon>Dermatophagoides</taxon>
    </lineage>
</organism>
<protein>
    <submittedName>
        <fullName evidence="1">Uncharacterized protein</fullName>
    </submittedName>
</protein>
<dbReference type="EMBL" id="ASGP02000006">
    <property type="protein sequence ID" value="KAH9501053.1"/>
    <property type="molecule type" value="Genomic_DNA"/>
</dbReference>
<dbReference type="Proteomes" id="UP000790347">
    <property type="component" value="Unassembled WGS sequence"/>
</dbReference>
<name>A0A922HQY7_DERFA</name>
<proteinExistence type="predicted"/>
<comment type="caution">
    <text evidence="1">The sequence shown here is derived from an EMBL/GenBank/DDBJ whole genome shotgun (WGS) entry which is preliminary data.</text>
</comment>
<sequence>MIFFVTFQCFGLAVVPNTKCPADLQSFIVLSKNNVPGQSSKNDNYNHHCGQYYNYYVHVNSFSFHLVLPGQLLCIASQFEQI</sequence>
<dbReference type="AlphaFoldDB" id="A0A922HQY7"/>
<evidence type="ECO:0000313" key="1">
    <source>
        <dbReference type="EMBL" id="KAH9501053.1"/>
    </source>
</evidence>
<evidence type="ECO:0000313" key="2">
    <source>
        <dbReference type="Proteomes" id="UP000790347"/>
    </source>
</evidence>
<reference evidence="1" key="1">
    <citation type="submission" date="2013-05" db="EMBL/GenBank/DDBJ databases">
        <authorList>
            <person name="Yim A.K.Y."/>
            <person name="Chan T.F."/>
            <person name="Ji K.M."/>
            <person name="Liu X.Y."/>
            <person name="Zhou J.W."/>
            <person name="Li R.Q."/>
            <person name="Yang K.Y."/>
            <person name="Li J."/>
            <person name="Li M."/>
            <person name="Law P.T.W."/>
            <person name="Wu Y.L."/>
            <person name="Cai Z.L."/>
            <person name="Qin H."/>
            <person name="Bao Y."/>
            <person name="Leung R.K.K."/>
            <person name="Ng P.K.S."/>
            <person name="Zou J."/>
            <person name="Zhong X.J."/>
            <person name="Ran P.X."/>
            <person name="Zhong N.S."/>
            <person name="Liu Z.G."/>
            <person name="Tsui S.K.W."/>
        </authorList>
    </citation>
    <scope>NUCLEOTIDE SEQUENCE</scope>
    <source>
        <strain evidence="1">Derf</strain>
        <tissue evidence="1">Whole organism</tissue>
    </source>
</reference>
<keyword evidence="2" id="KW-1185">Reference proteome</keyword>
<gene>
    <name evidence="1" type="ORF">DERF_011921</name>
</gene>